<feature type="region of interest" description="Disordered" evidence="15">
    <location>
        <begin position="78"/>
        <end position="105"/>
    </location>
</feature>
<dbReference type="GO" id="GO:0005758">
    <property type="term" value="C:mitochondrial intermembrane space"/>
    <property type="evidence" value="ECO:0007669"/>
    <property type="project" value="UniProtKB-SubCell"/>
</dbReference>
<evidence type="ECO:0000256" key="5">
    <source>
        <dbReference type="ARBA" id="ARBA00012505"/>
    </source>
</evidence>
<evidence type="ECO:0000256" key="6">
    <source>
        <dbReference type="ARBA" id="ARBA00012673"/>
    </source>
</evidence>
<feature type="transmembrane region" description="Helical" evidence="16">
    <location>
        <begin position="57"/>
        <end position="76"/>
    </location>
</feature>
<evidence type="ECO:0000256" key="7">
    <source>
        <dbReference type="ARBA" id="ARBA00015499"/>
    </source>
</evidence>
<keyword evidence="16" id="KW-0472">Membrane</keyword>
<comment type="pathway">
    <text evidence="4">Energy metabolism; sulfur metabolism.</text>
</comment>
<dbReference type="GO" id="GO:0008482">
    <property type="term" value="F:sulfite oxidase activity"/>
    <property type="evidence" value="ECO:0007669"/>
    <property type="project" value="UniProtKB-EC"/>
</dbReference>
<evidence type="ECO:0000256" key="15">
    <source>
        <dbReference type="SAM" id="MobiDB-lite"/>
    </source>
</evidence>
<keyword evidence="8" id="KW-0500">Molybdenum</keyword>
<keyword evidence="16" id="KW-0812">Transmembrane</keyword>
<keyword evidence="16" id="KW-1133">Transmembrane helix</keyword>
<dbReference type="Gene3D" id="3.90.420.10">
    <property type="entry name" value="Oxidoreductase, molybdopterin-binding domain"/>
    <property type="match status" value="1"/>
</dbReference>
<dbReference type="PANTHER" id="PTHR19372:SF7">
    <property type="entry name" value="SULFITE OXIDASE, MITOCHONDRIAL"/>
    <property type="match status" value="1"/>
</dbReference>
<evidence type="ECO:0000256" key="13">
    <source>
        <dbReference type="ARBA" id="ARBA00023128"/>
    </source>
</evidence>
<evidence type="ECO:0000256" key="3">
    <source>
        <dbReference type="ARBA" id="ARBA00004569"/>
    </source>
</evidence>
<evidence type="ECO:0000256" key="10">
    <source>
        <dbReference type="ARBA" id="ARBA00022723"/>
    </source>
</evidence>
<dbReference type="PANTHER" id="PTHR19372">
    <property type="entry name" value="SULFITE REDUCTASE"/>
    <property type="match status" value="1"/>
</dbReference>
<dbReference type="InterPro" id="IPR000572">
    <property type="entry name" value="OxRdtase_Mopterin-bd_dom"/>
</dbReference>
<reference evidence="18 19" key="1">
    <citation type="submission" date="2016-03" db="EMBL/GenBank/DDBJ databases">
        <title>Comparative genomics of Pseudogymnoascus destructans, the fungus causing white-nose syndrome of bats.</title>
        <authorList>
            <person name="Palmer J.M."/>
            <person name="Drees K.P."/>
            <person name="Foster J.T."/>
            <person name="Lindner D.L."/>
        </authorList>
    </citation>
    <scope>NUCLEOTIDE SEQUENCE [LARGE SCALE GENOMIC DNA]</scope>
    <source>
        <strain evidence="18 19">UAMH 10579</strain>
    </source>
</reference>
<comment type="cofactor">
    <cofactor evidence="1">
        <name>Mo-molybdopterin</name>
        <dbReference type="ChEBI" id="CHEBI:71302"/>
    </cofactor>
</comment>
<dbReference type="InterPro" id="IPR008335">
    <property type="entry name" value="Mopterin_OxRdtase_euk"/>
</dbReference>
<dbReference type="Pfam" id="PF03404">
    <property type="entry name" value="Mo-co_dimer"/>
    <property type="match status" value="1"/>
</dbReference>
<dbReference type="PRINTS" id="PR00407">
    <property type="entry name" value="EUMOPTERIN"/>
</dbReference>
<dbReference type="PROSITE" id="PS50255">
    <property type="entry name" value="CYTOCHROME_B5_2"/>
    <property type="match status" value="1"/>
</dbReference>
<keyword evidence="13" id="KW-0496">Mitochondrion</keyword>
<dbReference type="STRING" id="342668.A0A1B8G701"/>
<evidence type="ECO:0000256" key="14">
    <source>
        <dbReference type="ARBA" id="ARBA00049155"/>
    </source>
</evidence>
<feature type="domain" description="Cytochrome b5 heme-binding" evidence="17">
    <location>
        <begin position="113"/>
        <end position="191"/>
    </location>
</feature>
<evidence type="ECO:0000256" key="16">
    <source>
        <dbReference type="SAM" id="Phobius"/>
    </source>
</evidence>
<dbReference type="EMBL" id="KV460285">
    <property type="protein sequence ID" value="OBT91614.1"/>
    <property type="molecule type" value="Genomic_DNA"/>
</dbReference>
<evidence type="ECO:0000256" key="12">
    <source>
        <dbReference type="ARBA" id="ARBA00023004"/>
    </source>
</evidence>
<dbReference type="InterPro" id="IPR005066">
    <property type="entry name" value="MoCF_OxRdtse_dimer"/>
</dbReference>
<gene>
    <name evidence="18" type="ORF">VE01_10353</name>
</gene>
<evidence type="ECO:0000256" key="9">
    <source>
        <dbReference type="ARBA" id="ARBA00022617"/>
    </source>
</evidence>
<dbReference type="SUPFAM" id="SSF81296">
    <property type="entry name" value="E set domains"/>
    <property type="match status" value="1"/>
</dbReference>
<dbReference type="OrthoDB" id="10051395at2759"/>
<dbReference type="InterPro" id="IPR036374">
    <property type="entry name" value="OxRdtase_Mopterin-bd_sf"/>
</dbReference>
<comment type="cofactor">
    <cofactor evidence="2">
        <name>heme b</name>
        <dbReference type="ChEBI" id="CHEBI:60344"/>
    </cofactor>
</comment>
<organism evidence="18 19">
    <name type="scientific">Pseudogymnoascus verrucosus</name>
    <dbReference type="NCBI Taxonomy" id="342668"/>
    <lineage>
        <taxon>Eukaryota</taxon>
        <taxon>Fungi</taxon>
        <taxon>Dikarya</taxon>
        <taxon>Ascomycota</taxon>
        <taxon>Pezizomycotina</taxon>
        <taxon>Leotiomycetes</taxon>
        <taxon>Thelebolales</taxon>
        <taxon>Thelebolaceae</taxon>
        <taxon>Pseudogymnoascus</taxon>
    </lineage>
</organism>
<keyword evidence="9" id="KW-0349">Heme</keyword>
<keyword evidence="10" id="KW-0479">Metal-binding</keyword>
<dbReference type="GO" id="GO:0030151">
    <property type="term" value="F:molybdenum ion binding"/>
    <property type="evidence" value="ECO:0007669"/>
    <property type="project" value="InterPro"/>
</dbReference>
<evidence type="ECO:0000313" key="18">
    <source>
        <dbReference type="EMBL" id="OBT91614.1"/>
    </source>
</evidence>
<keyword evidence="12" id="KW-0408">Iron</keyword>
<evidence type="ECO:0000256" key="2">
    <source>
        <dbReference type="ARBA" id="ARBA00001970"/>
    </source>
</evidence>
<dbReference type="FunFam" id="3.90.420.10:FF:000002">
    <property type="entry name" value="sulfite oxidase, mitochondrial"/>
    <property type="match status" value="1"/>
</dbReference>
<keyword evidence="19" id="KW-1185">Reference proteome</keyword>
<dbReference type="GO" id="GO:0050464">
    <property type="term" value="F:nitrate reductase (NADPH) activity"/>
    <property type="evidence" value="ECO:0007669"/>
    <property type="project" value="UniProtKB-EC"/>
</dbReference>
<dbReference type="InterPro" id="IPR036400">
    <property type="entry name" value="Cyt_B5-like_heme/steroid_sf"/>
</dbReference>
<dbReference type="Proteomes" id="UP000091956">
    <property type="component" value="Unassembled WGS sequence"/>
</dbReference>
<dbReference type="EC" id="1.8.3.1" evidence="5"/>
<dbReference type="GO" id="GO:0020037">
    <property type="term" value="F:heme binding"/>
    <property type="evidence" value="ECO:0007669"/>
    <property type="project" value="TreeGrafter"/>
</dbReference>
<dbReference type="InterPro" id="IPR014756">
    <property type="entry name" value="Ig_E-set"/>
</dbReference>
<dbReference type="Pfam" id="PF00173">
    <property type="entry name" value="Cyt-b5"/>
    <property type="match status" value="1"/>
</dbReference>
<sequence length="582" mass="64019">MATRKVFRQFWRPVYKLCTGELAATPIRRTIQTSARNAHPFPGKKHIRPPPKRNGQILALTGGGVLTIILGSQLAFPSREKSASGPSPPSHKTTAKPQPHSEQEIQPELKEGVQYYRLDEIRSHDGASARPWVTRGTSVYDITDWIPAHPGGDVILRACGGSLDPYWDIFSIHKRKDVYEILEEYKIGEISPHDLVDGKLPAATVPDPFIADPERDPRLKTLTARPRNAETPSEGLSPFLTPTPLFYVRNHMWVPPVEPNEHSLTITLPSGDEKTYTLEDLKSRFRTHTVTATLQCSGNRRADMTRAVPDKGTNGLQWEAGAISCAEWTGVKLRDVLADAGLDLASPGPDAKHAQFEGAEAYGASIPLSKVLDSQGDVLLAFGMNGAPLPADHGFPLRVIVPGNVAARSVKWLKKITVSDEESTTQWQRRDYKCFGPNVAKPDWSKAPSIQEMPVTSAITGIQRPEAGGKVNVEGYAYSGGGREIVRVDVSIDAGKTWAQAELMGDEGKGSKSWWWKRWRFEIPDEGDEGGEVLVKATDESYNTQPEDYRGIWNQRGNLSCAWHGVHVGPGEGAKRGKEVKG</sequence>
<dbReference type="Gene3D" id="3.10.120.10">
    <property type="entry name" value="Cytochrome b5-like heme/steroid binding domain"/>
    <property type="match status" value="1"/>
</dbReference>
<dbReference type="FunFam" id="3.10.120.10:FF:000007">
    <property type="entry name" value="Sulfite oxidase, mitochondrial"/>
    <property type="match status" value="1"/>
</dbReference>
<reference evidence="19" key="2">
    <citation type="journal article" date="2018" name="Nat. Commun.">
        <title>Extreme sensitivity to ultraviolet light in the fungal pathogen causing white-nose syndrome of bats.</title>
        <authorList>
            <person name="Palmer J.M."/>
            <person name="Drees K.P."/>
            <person name="Foster J.T."/>
            <person name="Lindner D.L."/>
        </authorList>
    </citation>
    <scope>NUCLEOTIDE SEQUENCE [LARGE SCALE GENOMIC DNA]</scope>
    <source>
        <strain evidence="19">UAMH 10579</strain>
    </source>
</reference>
<dbReference type="GeneID" id="28843739"/>
<dbReference type="SMART" id="SM01117">
    <property type="entry name" value="Cyt-b5"/>
    <property type="match status" value="1"/>
</dbReference>
<proteinExistence type="predicted"/>
<dbReference type="RefSeq" id="XP_018125347.1">
    <property type="nucleotide sequence ID" value="XM_018279752.2"/>
</dbReference>
<evidence type="ECO:0000256" key="11">
    <source>
        <dbReference type="ARBA" id="ARBA00023002"/>
    </source>
</evidence>
<dbReference type="SUPFAM" id="SSF55856">
    <property type="entry name" value="Cytochrome b5-like heme/steroid binding domain"/>
    <property type="match status" value="1"/>
</dbReference>
<evidence type="ECO:0000256" key="8">
    <source>
        <dbReference type="ARBA" id="ARBA00022505"/>
    </source>
</evidence>
<dbReference type="InterPro" id="IPR001199">
    <property type="entry name" value="Cyt_B5-like_heme/steroid-bd"/>
</dbReference>
<dbReference type="AlphaFoldDB" id="A0A1B8G701"/>
<evidence type="ECO:0000256" key="1">
    <source>
        <dbReference type="ARBA" id="ARBA00001924"/>
    </source>
</evidence>
<comment type="subcellular location">
    <subcellularLocation>
        <location evidence="3">Mitochondrion intermembrane space</location>
    </subcellularLocation>
</comment>
<dbReference type="Pfam" id="PF00174">
    <property type="entry name" value="Oxidored_molyb"/>
    <property type="match status" value="1"/>
</dbReference>
<protein>
    <recommendedName>
        <fullName evidence="7">Nitrate reductase [NADPH]</fullName>
        <ecNumber evidence="6">1.7.1.3</ecNumber>
        <ecNumber evidence="5">1.8.3.1</ecNumber>
    </recommendedName>
</protein>
<evidence type="ECO:0000259" key="17">
    <source>
        <dbReference type="PROSITE" id="PS50255"/>
    </source>
</evidence>
<comment type="catalytic activity">
    <reaction evidence="14">
        <text>nitrite + NADP(+) + H2O = nitrate + NADPH + H(+)</text>
        <dbReference type="Rhea" id="RHEA:19061"/>
        <dbReference type="ChEBI" id="CHEBI:15377"/>
        <dbReference type="ChEBI" id="CHEBI:15378"/>
        <dbReference type="ChEBI" id="CHEBI:16301"/>
        <dbReference type="ChEBI" id="CHEBI:17632"/>
        <dbReference type="ChEBI" id="CHEBI:57783"/>
        <dbReference type="ChEBI" id="CHEBI:58349"/>
        <dbReference type="EC" id="1.7.1.3"/>
    </reaction>
</comment>
<dbReference type="GO" id="GO:0006790">
    <property type="term" value="P:sulfur compound metabolic process"/>
    <property type="evidence" value="ECO:0007669"/>
    <property type="project" value="TreeGrafter"/>
</dbReference>
<keyword evidence="11" id="KW-0560">Oxidoreductase</keyword>
<accession>A0A1B8G701</accession>
<dbReference type="GO" id="GO:0043546">
    <property type="term" value="F:molybdopterin cofactor binding"/>
    <property type="evidence" value="ECO:0007669"/>
    <property type="project" value="TreeGrafter"/>
</dbReference>
<evidence type="ECO:0000256" key="4">
    <source>
        <dbReference type="ARBA" id="ARBA00004971"/>
    </source>
</evidence>
<dbReference type="Gene3D" id="2.60.40.650">
    <property type="match status" value="1"/>
</dbReference>
<name>A0A1B8G701_9PEZI</name>
<evidence type="ECO:0000313" key="19">
    <source>
        <dbReference type="Proteomes" id="UP000091956"/>
    </source>
</evidence>
<dbReference type="SUPFAM" id="SSF56524">
    <property type="entry name" value="Oxidoreductase molybdopterin-binding domain"/>
    <property type="match status" value="1"/>
</dbReference>
<dbReference type="EC" id="1.7.1.3" evidence="6"/>